<dbReference type="GO" id="GO:0032357">
    <property type="term" value="F:oxidized purine DNA binding"/>
    <property type="evidence" value="ECO:0007669"/>
    <property type="project" value="TreeGrafter"/>
</dbReference>
<dbReference type="InterPro" id="IPR011257">
    <property type="entry name" value="DNA_glycosylase"/>
</dbReference>
<keyword evidence="7 15" id="KW-0227">DNA damage</keyword>
<dbReference type="SUPFAM" id="SSF48150">
    <property type="entry name" value="DNA-glycosylase"/>
    <property type="match status" value="1"/>
</dbReference>
<evidence type="ECO:0000256" key="3">
    <source>
        <dbReference type="ARBA" id="ARBA00012045"/>
    </source>
</evidence>
<evidence type="ECO:0000256" key="12">
    <source>
        <dbReference type="ARBA" id="ARBA00023204"/>
    </source>
</evidence>
<dbReference type="PANTHER" id="PTHR42944">
    <property type="entry name" value="ADENINE DNA GLYCOSYLASE"/>
    <property type="match status" value="1"/>
</dbReference>
<keyword evidence="12" id="KW-0234">DNA repair</keyword>
<dbReference type="PROSITE" id="PS00764">
    <property type="entry name" value="ENDONUCLEASE_III_1"/>
    <property type="match status" value="1"/>
</dbReference>
<evidence type="ECO:0000256" key="14">
    <source>
        <dbReference type="ARBA" id="ARBA00058550"/>
    </source>
</evidence>
<dbReference type="EC" id="3.2.2.31" evidence="3 15"/>
<dbReference type="InterPro" id="IPR000445">
    <property type="entry name" value="HhH_motif"/>
</dbReference>
<keyword evidence="5" id="KW-0004">4Fe-4S</keyword>
<keyword evidence="8" id="KW-0378">Hydrolase</keyword>
<dbReference type="SUPFAM" id="SSF55811">
    <property type="entry name" value="Nudix"/>
    <property type="match status" value="1"/>
</dbReference>
<dbReference type="GO" id="GO:0046872">
    <property type="term" value="F:metal ion binding"/>
    <property type="evidence" value="ECO:0007669"/>
    <property type="project" value="UniProtKB-UniRule"/>
</dbReference>
<keyword evidence="11" id="KW-0238">DNA-binding</keyword>
<feature type="domain" description="HhH-GPD" evidence="16">
    <location>
        <begin position="53"/>
        <end position="204"/>
    </location>
</feature>
<evidence type="ECO:0000313" key="18">
    <source>
        <dbReference type="Proteomes" id="UP000561326"/>
    </source>
</evidence>
<dbReference type="GO" id="GO:0051539">
    <property type="term" value="F:4 iron, 4 sulfur cluster binding"/>
    <property type="evidence" value="ECO:0007669"/>
    <property type="project" value="UniProtKB-UniRule"/>
</dbReference>
<dbReference type="GO" id="GO:0034039">
    <property type="term" value="F:8-oxo-7,8-dihydroguanine DNA N-glycosylase activity"/>
    <property type="evidence" value="ECO:0007669"/>
    <property type="project" value="TreeGrafter"/>
</dbReference>
<dbReference type="GO" id="GO:0000701">
    <property type="term" value="F:purine-specific mismatch base pair DNA N-glycosylase activity"/>
    <property type="evidence" value="ECO:0007669"/>
    <property type="project" value="UniProtKB-EC"/>
</dbReference>
<dbReference type="InterPro" id="IPR003651">
    <property type="entry name" value="Endonuclease3_FeS-loop_motif"/>
</dbReference>
<keyword evidence="6" id="KW-0479">Metal-binding</keyword>
<keyword evidence="13 15" id="KW-0326">Glycosidase</keyword>
<dbReference type="InterPro" id="IPR023170">
    <property type="entry name" value="HhH_base_excis_C"/>
</dbReference>
<sequence length="384" mass="44297">MTRKQQEQQNDIIGSFAIETFQDDLLYWFERQQRDLPWRQSRDAYRIWVSEIMLQQTRVDTVIPYYERFMERFPTVEKLADAELEEVYKYWEGLGYYSRARNLHSAVKEVKERYGGTVPDTPEDVHALKGVGPYTAGAILSIAYGLPEPAVDGNVMRVLSRIFLIEEDIAKVSTRKVFEAVVRRIIAHRNPSFFNQALMELGALICIPRSPRCGSCPVASHCRAREQGVQEALPVKKKAKQGRVEERGVALVRREDGRWLIHKRPESGLLANLWEFPNAECQGEAEAREKISMHMYGAFGVKCTPQDLVMEHSHVFSHLQWNLHTYICRYEGQDGEQGEAAVKDRMLWVTIDEMENYPFSVSHKKIVEALHEGFQQSLSWSSGQ</sequence>
<evidence type="ECO:0000256" key="2">
    <source>
        <dbReference type="ARBA" id="ARBA00008343"/>
    </source>
</evidence>
<evidence type="ECO:0000256" key="7">
    <source>
        <dbReference type="ARBA" id="ARBA00022763"/>
    </source>
</evidence>
<dbReference type="GO" id="GO:0006298">
    <property type="term" value="P:mismatch repair"/>
    <property type="evidence" value="ECO:0007669"/>
    <property type="project" value="TreeGrafter"/>
</dbReference>
<name>A0A848CVZ0_ANEAE</name>
<comment type="function">
    <text evidence="15">Adenine glycosylase active on G-A mispairs.</text>
</comment>
<dbReference type="Gene3D" id="1.10.340.30">
    <property type="entry name" value="Hypothetical protein, domain 2"/>
    <property type="match status" value="1"/>
</dbReference>
<dbReference type="Proteomes" id="UP000561326">
    <property type="component" value="Unassembled WGS sequence"/>
</dbReference>
<evidence type="ECO:0000256" key="5">
    <source>
        <dbReference type="ARBA" id="ARBA00022485"/>
    </source>
</evidence>
<dbReference type="Pfam" id="PF10576">
    <property type="entry name" value="EndIII_4Fe-2S"/>
    <property type="match status" value="1"/>
</dbReference>
<comment type="function">
    <text evidence="14">Base excision repair (BER) glycosylase that initiates repair of A:oxoG to C:G by removing the inappropriately paired adenine base from the DNA backbone, generating an abasic site product. 8-oxoguanine (oxoG) is a genotoxic DNA lesion resulting from oxidation of guanine; this residue is misread by replicative DNA polymerases, that insert adenine instead of cytosine opposite the oxidized damaged base. Shows a powerful dicrimination of A versus C, since it does not cleave cytosine in oxoG:C pairs. May also be able to remove adenine from A:G mispairs, although this activity may not be physiologically relevant.</text>
</comment>
<dbReference type="NCBIfam" id="TIGR01084">
    <property type="entry name" value="mutY"/>
    <property type="match status" value="1"/>
</dbReference>
<accession>A0A848CVZ0</accession>
<dbReference type="Gene3D" id="3.90.79.10">
    <property type="entry name" value="Nucleoside Triphosphate Pyrophosphohydrolase"/>
    <property type="match status" value="1"/>
</dbReference>
<dbReference type="FunFam" id="1.10.340.30:FF:000010">
    <property type="entry name" value="Adenine DNA glycosylase"/>
    <property type="match status" value="1"/>
</dbReference>
<comment type="caution">
    <text evidence="17">The sequence shown here is derived from an EMBL/GenBank/DDBJ whole genome shotgun (WGS) entry which is preliminary data.</text>
</comment>
<dbReference type="GO" id="GO:0006284">
    <property type="term" value="P:base-excision repair"/>
    <property type="evidence" value="ECO:0007669"/>
    <property type="project" value="UniProtKB-UniRule"/>
</dbReference>
<organism evidence="17 18">
    <name type="scientific">Aneurinibacillus aneurinilyticus</name>
    <name type="common">Bacillus aneurinolyticus</name>
    <dbReference type="NCBI Taxonomy" id="1391"/>
    <lineage>
        <taxon>Bacteria</taxon>
        <taxon>Bacillati</taxon>
        <taxon>Bacillota</taxon>
        <taxon>Bacilli</taxon>
        <taxon>Bacillales</taxon>
        <taxon>Paenibacillaceae</taxon>
        <taxon>Aneurinibacillus group</taxon>
        <taxon>Aneurinibacillus</taxon>
    </lineage>
</organism>
<keyword evidence="10" id="KW-0411">Iron-sulfur</keyword>
<evidence type="ECO:0000259" key="16">
    <source>
        <dbReference type="SMART" id="SM00478"/>
    </source>
</evidence>
<dbReference type="CDD" id="cd03431">
    <property type="entry name" value="NUDIX_DNA_Glycosylase_C-MutY"/>
    <property type="match status" value="1"/>
</dbReference>
<evidence type="ECO:0000256" key="4">
    <source>
        <dbReference type="ARBA" id="ARBA00022023"/>
    </source>
</evidence>
<dbReference type="SMART" id="SM00478">
    <property type="entry name" value="ENDO3c"/>
    <property type="match status" value="1"/>
</dbReference>
<dbReference type="InterPro" id="IPR004035">
    <property type="entry name" value="Endouclease-III_FeS-bd_BS"/>
</dbReference>
<dbReference type="EMBL" id="JABAGO010000009">
    <property type="protein sequence ID" value="NME98067.1"/>
    <property type="molecule type" value="Genomic_DNA"/>
</dbReference>
<dbReference type="AlphaFoldDB" id="A0A848CVZ0"/>
<dbReference type="InterPro" id="IPR044298">
    <property type="entry name" value="MIG/MutY"/>
</dbReference>
<evidence type="ECO:0000313" key="17">
    <source>
        <dbReference type="EMBL" id="NME98067.1"/>
    </source>
</evidence>
<dbReference type="Pfam" id="PF00730">
    <property type="entry name" value="HhH-GPD"/>
    <property type="match status" value="1"/>
</dbReference>
<protein>
    <recommendedName>
        <fullName evidence="4 15">Adenine DNA glycosylase</fullName>
        <ecNumber evidence="3 15">3.2.2.31</ecNumber>
    </recommendedName>
</protein>
<gene>
    <name evidence="17" type="primary">mutY</name>
    <name evidence="17" type="ORF">HF838_07315</name>
</gene>
<comment type="similarity">
    <text evidence="2 15">Belongs to the Nth/MutY family.</text>
</comment>
<dbReference type="InterPro" id="IPR003265">
    <property type="entry name" value="HhH-GPD_domain"/>
</dbReference>
<dbReference type="RefSeq" id="WP_168974913.1">
    <property type="nucleotide sequence ID" value="NZ_JABAGO010000009.1"/>
</dbReference>
<dbReference type="InterPro" id="IPR029119">
    <property type="entry name" value="MutY_C"/>
</dbReference>
<dbReference type="FunFam" id="1.10.1670.10:FF:000002">
    <property type="entry name" value="Adenine DNA glycosylase"/>
    <property type="match status" value="1"/>
</dbReference>
<evidence type="ECO:0000256" key="10">
    <source>
        <dbReference type="ARBA" id="ARBA00023014"/>
    </source>
</evidence>
<dbReference type="Pfam" id="PF14815">
    <property type="entry name" value="NUDIX_4"/>
    <property type="match status" value="1"/>
</dbReference>
<proteinExistence type="inferred from homology"/>
<comment type="cofactor">
    <cofactor evidence="15">
        <name>[4Fe-4S] cluster</name>
        <dbReference type="ChEBI" id="CHEBI:49883"/>
    </cofactor>
    <text evidence="15">Binds 1 [4Fe-4S] cluster.</text>
</comment>
<evidence type="ECO:0000256" key="9">
    <source>
        <dbReference type="ARBA" id="ARBA00023004"/>
    </source>
</evidence>
<evidence type="ECO:0000256" key="6">
    <source>
        <dbReference type="ARBA" id="ARBA00022723"/>
    </source>
</evidence>
<dbReference type="PANTHER" id="PTHR42944:SF1">
    <property type="entry name" value="ADENINE DNA GLYCOSYLASE"/>
    <property type="match status" value="1"/>
</dbReference>
<evidence type="ECO:0000256" key="13">
    <source>
        <dbReference type="ARBA" id="ARBA00023295"/>
    </source>
</evidence>
<evidence type="ECO:0000256" key="11">
    <source>
        <dbReference type="ARBA" id="ARBA00023125"/>
    </source>
</evidence>
<comment type="catalytic activity">
    <reaction evidence="1 15">
        <text>Hydrolyzes free adenine bases from 7,8-dihydro-8-oxoguanine:adenine mismatched double-stranded DNA, leaving an apurinic site.</text>
        <dbReference type="EC" id="3.2.2.31"/>
    </reaction>
</comment>
<dbReference type="InterPro" id="IPR015797">
    <property type="entry name" value="NUDIX_hydrolase-like_dom_sf"/>
</dbReference>
<reference evidence="17 18" key="1">
    <citation type="submission" date="2020-04" db="EMBL/GenBank/DDBJ databases">
        <authorList>
            <person name="Hitch T.C.A."/>
            <person name="Wylensek D."/>
            <person name="Clavel T."/>
        </authorList>
    </citation>
    <scope>NUCLEOTIDE SEQUENCE [LARGE SCALE GENOMIC DNA]</scope>
    <source>
        <strain evidence="17 18">WB01_D5_05</strain>
    </source>
</reference>
<evidence type="ECO:0000256" key="8">
    <source>
        <dbReference type="ARBA" id="ARBA00022801"/>
    </source>
</evidence>
<dbReference type="CDD" id="cd00056">
    <property type="entry name" value="ENDO3c"/>
    <property type="match status" value="1"/>
</dbReference>
<evidence type="ECO:0000256" key="15">
    <source>
        <dbReference type="RuleBase" id="RU365096"/>
    </source>
</evidence>
<keyword evidence="9 15" id="KW-0408">Iron</keyword>
<dbReference type="InterPro" id="IPR005760">
    <property type="entry name" value="A/G_AdeGlyc_MutY"/>
</dbReference>
<evidence type="ECO:0000256" key="1">
    <source>
        <dbReference type="ARBA" id="ARBA00000843"/>
    </source>
</evidence>
<dbReference type="SMART" id="SM00525">
    <property type="entry name" value="FES"/>
    <property type="match status" value="1"/>
</dbReference>
<dbReference type="Pfam" id="PF00633">
    <property type="entry name" value="HHH"/>
    <property type="match status" value="1"/>
</dbReference>
<dbReference type="GO" id="GO:0035485">
    <property type="term" value="F:adenine/guanine mispair binding"/>
    <property type="evidence" value="ECO:0007669"/>
    <property type="project" value="TreeGrafter"/>
</dbReference>
<dbReference type="Gene3D" id="1.10.1670.10">
    <property type="entry name" value="Helix-hairpin-Helix base-excision DNA repair enzymes (C-terminal)"/>
    <property type="match status" value="1"/>
</dbReference>